<evidence type="ECO:0000256" key="1">
    <source>
        <dbReference type="SAM" id="MobiDB-lite"/>
    </source>
</evidence>
<accession>I4B0G1</accession>
<feature type="compositionally biased region" description="Basic residues" evidence="1">
    <location>
        <begin position="18"/>
        <end position="28"/>
    </location>
</feature>
<dbReference type="STRING" id="869212.Turpa_0106"/>
<evidence type="ECO:0000313" key="2">
    <source>
        <dbReference type="EMBL" id="AFM10768.1"/>
    </source>
</evidence>
<dbReference type="KEGG" id="tpx:Turpa_0106"/>
<reference evidence="2 3" key="1">
    <citation type="submission" date="2012-06" db="EMBL/GenBank/DDBJ databases">
        <title>The complete chromosome of genome of Turneriella parva DSM 21527.</title>
        <authorList>
            <consortium name="US DOE Joint Genome Institute (JGI-PGF)"/>
            <person name="Lucas S."/>
            <person name="Han J."/>
            <person name="Lapidus A."/>
            <person name="Bruce D."/>
            <person name="Goodwin L."/>
            <person name="Pitluck S."/>
            <person name="Peters L."/>
            <person name="Kyrpides N."/>
            <person name="Mavromatis K."/>
            <person name="Ivanova N."/>
            <person name="Mikhailova N."/>
            <person name="Chertkov O."/>
            <person name="Detter J.C."/>
            <person name="Tapia R."/>
            <person name="Han C."/>
            <person name="Land M."/>
            <person name="Hauser L."/>
            <person name="Markowitz V."/>
            <person name="Cheng J.-F."/>
            <person name="Hugenholtz P."/>
            <person name="Woyke T."/>
            <person name="Wu D."/>
            <person name="Gronow S."/>
            <person name="Wellnitz S."/>
            <person name="Brambilla E."/>
            <person name="Klenk H.-P."/>
            <person name="Eisen J.A."/>
        </authorList>
    </citation>
    <scope>NUCLEOTIDE SEQUENCE [LARGE SCALE GENOMIC DNA]</scope>
    <source>
        <strain evidence="3">ATCC BAA-1111 / DSM 21527 / NCTC 11395 / H</strain>
    </source>
</reference>
<evidence type="ECO:0000313" key="3">
    <source>
        <dbReference type="Proteomes" id="UP000006048"/>
    </source>
</evidence>
<dbReference type="InterPro" id="IPR044925">
    <property type="entry name" value="His-Me_finger_sf"/>
</dbReference>
<organism evidence="2 3">
    <name type="scientific">Turneriella parva (strain ATCC BAA-1111 / DSM 21527 / NCTC 11395 / H)</name>
    <name type="common">Leptospira parva</name>
    <dbReference type="NCBI Taxonomy" id="869212"/>
    <lineage>
        <taxon>Bacteria</taxon>
        <taxon>Pseudomonadati</taxon>
        <taxon>Spirochaetota</taxon>
        <taxon>Spirochaetia</taxon>
        <taxon>Leptospirales</taxon>
        <taxon>Leptospiraceae</taxon>
        <taxon>Turneriella</taxon>
    </lineage>
</organism>
<dbReference type="Proteomes" id="UP000006048">
    <property type="component" value="Chromosome"/>
</dbReference>
<keyword evidence="3" id="KW-1185">Reference proteome</keyword>
<sequence>MRIRPAGRTAKAKSASGKNRRRSARRNRSDRSPYTARPSLQKVNIDIIAAFLRRFPLKFSTARLTLLEIADKVLEKKVQMPRPAKLKAHMVFEMLTRSGGRARAGVTGACSEWRGAFKGGYPVVTTVNSQRGHRLNVDARKYILENPARGRRRNFRTIPQNLCGNVKCVNPRHIRMVPINPDSHQGENHPRSKFTDKDVVRMVKEYNAGSTAREIAKKYDIQLTYVEQIMRKEKRTEATEGLKIRGRFGFR</sequence>
<dbReference type="AlphaFoldDB" id="I4B0G1"/>
<evidence type="ECO:0008006" key="4">
    <source>
        <dbReference type="Google" id="ProtNLM"/>
    </source>
</evidence>
<name>I4B0G1_TURPD</name>
<proteinExistence type="predicted"/>
<dbReference type="HOGENOM" id="CLU_1106734_0_0_12"/>
<dbReference type="EMBL" id="CP002959">
    <property type="protein sequence ID" value="AFM10768.1"/>
    <property type="molecule type" value="Genomic_DNA"/>
</dbReference>
<protein>
    <recommendedName>
        <fullName evidence="4">HNH nuclease domain-containing protein</fullName>
    </recommendedName>
</protein>
<dbReference type="OrthoDB" id="3732358at2"/>
<dbReference type="SUPFAM" id="SSF54060">
    <property type="entry name" value="His-Me finger endonucleases"/>
    <property type="match status" value="1"/>
</dbReference>
<gene>
    <name evidence="2" type="ordered locus">Turpa_0106</name>
</gene>
<feature type="region of interest" description="Disordered" evidence="1">
    <location>
        <begin position="1"/>
        <end position="36"/>
    </location>
</feature>
<dbReference type="RefSeq" id="WP_014801289.1">
    <property type="nucleotide sequence ID" value="NC_018020.1"/>
</dbReference>